<evidence type="ECO:0000256" key="1">
    <source>
        <dbReference type="ARBA" id="ARBA00001968"/>
    </source>
</evidence>
<dbReference type="InterPro" id="IPR027805">
    <property type="entry name" value="Transposase_HTH_dom"/>
</dbReference>
<feature type="domain" description="Transposase Helix-turn-helix" evidence="5">
    <location>
        <begin position="139"/>
        <end position="188"/>
    </location>
</feature>
<reference evidence="6" key="1">
    <citation type="journal article" date="2016" name="Ticks Tick Borne Dis.">
        <title>De novo assembly and annotation of the salivary gland transcriptome of Rhipicephalus appendiculatus male and female ticks during blood feeding.</title>
        <authorList>
            <person name="de Castro M.H."/>
            <person name="de Klerk D."/>
            <person name="Pienaar R."/>
            <person name="Latif A.A."/>
            <person name="Rees D.J."/>
            <person name="Mans B.J."/>
        </authorList>
    </citation>
    <scope>NUCLEOTIDE SEQUENCE</scope>
    <source>
        <tissue evidence="6">Salivary glands</tissue>
    </source>
</reference>
<keyword evidence="2" id="KW-0479">Metal-binding</keyword>
<feature type="domain" description="DDE Tnp4" evidence="4">
    <location>
        <begin position="218"/>
        <end position="376"/>
    </location>
</feature>
<dbReference type="GO" id="GO:0046872">
    <property type="term" value="F:metal ion binding"/>
    <property type="evidence" value="ECO:0007669"/>
    <property type="project" value="UniProtKB-KW"/>
</dbReference>
<dbReference type="PANTHER" id="PTHR23080">
    <property type="entry name" value="THAP DOMAIN PROTEIN"/>
    <property type="match status" value="1"/>
</dbReference>
<dbReference type="Pfam" id="PF13613">
    <property type="entry name" value="HTH_Tnp_4"/>
    <property type="match status" value="1"/>
</dbReference>
<protein>
    <submittedName>
        <fullName evidence="6">THAP domaincontaining protein</fullName>
    </submittedName>
</protein>
<dbReference type="Pfam" id="PF13359">
    <property type="entry name" value="DDE_Tnp_4"/>
    <property type="match status" value="1"/>
</dbReference>
<dbReference type="EMBL" id="GEDV01005223">
    <property type="protein sequence ID" value="JAP83334.1"/>
    <property type="molecule type" value="Transcribed_RNA"/>
</dbReference>
<name>A0A131YVW3_RHIAP</name>
<organism evidence="6">
    <name type="scientific">Rhipicephalus appendiculatus</name>
    <name type="common">Brown ear tick</name>
    <dbReference type="NCBI Taxonomy" id="34631"/>
    <lineage>
        <taxon>Eukaryota</taxon>
        <taxon>Metazoa</taxon>
        <taxon>Ecdysozoa</taxon>
        <taxon>Arthropoda</taxon>
        <taxon>Chelicerata</taxon>
        <taxon>Arachnida</taxon>
        <taxon>Acari</taxon>
        <taxon>Parasitiformes</taxon>
        <taxon>Ixodida</taxon>
        <taxon>Ixodoidea</taxon>
        <taxon>Ixodidae</taxon>
        <taxon>Rhipicephalinae</taxon>
        <taxon>Rhipicephalus</taxon>
        <taxon>Rhipicephalus</taxon>
    </lineage>
</organism>
<evidence type="ECO:0000256" key="3">
    <source>
        <dbReference type="SAM" id="Coils"/>
    </source>
</evidence>
<evidence type="ECO:0000259" key="5">
    <source>
        <dbReference type="Pfam" id="PF13613"/>
    </source>
</evidence>
<keyword evidence="3" id="KW-0175">Coiled coil</keyword>
<evidence type="ECO:0000313" key="6">
    <source>
        <dbReference type="EMBL" id="JAP83334.1"/>
    </source>
</evidence>
<dbReference type="InterPro" id="IPR027806">
    <property type="entry name" value="HARBI1_dom"/>
</dbReference>
<comment type="cofactor">
    <cofactor evidence="1">
        <name>a divalent metal cation</name>
        <dbReference type="ChEBI" id="CHEBI:60240"/>
    </cofactor>
</comment>
<sequence>MFVQNTVDSDTPITENSENIEQVVLPDACEDAESPCDFAALLQQHTAQLQNELAEAKAKIAKLEARVFELKQRCSYLEKAAAPFCIEQFKYNNEDLQFYTGLSSYGDFIKLLHYLKPDQKKDDENALNLKRGVGRPSVLTIENQLFMVLVSLRLGFFQKDLGHRFNIHQSTVSRLFNDWINHMFDRLTDLPMWPSRAIVDKNMPDEFKKYPKTRVIFDATEIECEVPSSFVLQSETYSNYKSSNTFKGLVGVSPDGTLNFLSPLVTGSVSDRELVKRSRFLKLPFEQGDVVMADKRFTIRDLLEPLGVQLNMPPFLRTPQFTEQQVAQTETIASLRIHVERRIQRIKSFHIFDRRIPLTIAPIINQVWTVCALLTNFQTPLLKSP</sequence>
<accession>A0A131YVW3</accession>
<dbReference type="AlphaFoldDB" id="A0A131YVW3"/>
<evidence type="ECO:0000256" key="2">
    <source>
        <dbReference type="ARBA" id="ARBA00022723"/>
    </source>
</evidence>
<proteinExistence type="predicted"/>
<feature type="coiled-coil region" evidence="3">
    <location>
        <begin position="39"/>
        <end position="80"/>
    </location>
</feature>
<evidence type="ECO:0000259" key="4">
    <source>
        <dbReference type="Pfam" id="PF13359"/>
    </source>
</evidence>
<dbReference type="PANTHER" id="PTHR23080:SF143">
    <property type="entry name" value="SI:DKEY-56D12.4"/>
    <property type="match status" value="1"/>
</dbReference>